<dbReference type="GO" id="GO:0009166">
    <property type="term" value="P:nucleotide catabolic process"/>
    <property type="evidence" value="ECO:0007669"/>
    <property type="project" value="InterPro"/>
</dbReference>
<dbReference type="PANTHER" id="PTHR11575">
    <property type="entry name" value="5'-NUCLEOTIDASE-RELATED"/>
    <property type="match status" value="1"/>
</dbReference>
<dbReference type="InterPro" id="IPR029052">
    <property type="entry name" value="Metallo-depent_PP-like"/>
</dbReference>
<name>A0AAD2CLX1_9STRA</name>
<accession>A0AAD2CLX1</accession>
<sequence length="668" mass="74139">MVVNRFHVIFDLFLLFSIAESFLTPNALIRKVDDMSSRLKVQHAKSGGRAAGSEDKITSSEEWQATPCKPGEARLTIIQITDTYTLEHLASVKTLLADTREKSQGSKVISMMTGDFLAPYLLSSVDRGRGMMRALSKIPIDYLTWGNHEADIAHKTVCKHVRDFPGVWLNSNMLDHEAMDAQQEFEVIDICSPDGTNSRKIGLIAVLSDDPGLYSHFKAPGAFGGATIDDPWMTLKRLQEKLHGPEYNVDTIVPLQHTYVPDDHKTCREFDFPVVLSGHDHHRVDEVVEGTRLLKPGMDSVYATILELVWPDGDTEGKKPKINASFVKTSNWEPDPALAEENERAYDALAPLRNTELARVPPPFEPLSSVNSRGKVCTMGIYICTLLRSSLNSSRRQRKHDIDAVVLMGGNIRGGQDYELGSFFSLEALEAEVKGDEVIAVVPMPGWLLAEGVAATHAGDPIPGWMQYDHGIVEDWSSGKPVITQVRGKPIDHKRIYRVATKISDLTNGQSPPWTEYYKQHPLLLPPKGAYVNIQAELMGYFAKNLWRKIWDSLTDSIGSECNVDAIDNDCNAEMRLKSLDKDNDGLVSVEDIQAALADIVGLSVDNRELSLAQFVHSFADTNGSGEVTLEDLQTFCDEMEEVYEADAWRLSFPKSSPPQGEPVEAST</sequence>
<dbReference type="InterPro" id="IPR004843">
    <property type="entry name" value="Calcineurin-like_PHP"/>
</dbReference>
<dbReference type="InterPro" id="IPR002048">
    <property type="entry name" value="EF_hand_dom"/>
</dbReference>
<dbReference type="Gene3D" id="1.10.238.10">
    <property type="entry name" value="EF-hand"/>
    <property type="match status" value="1"/>
</dbReference>
<feature type="chain" id="PRO_5042215339" description="EF-hand domain-containing protein" evidence="3">
    <location>
        <begin position="22"/>
        <end position="668"/>
    </location>
</feature>
<evidence type="ECO:0000256" key="2">
    <source>
        <dbReference type="SAM" id="MobiDB-lite"/>
    </source>
</evidence>
<gene>
    <name evidence="5" type="ORF">CYCCA115_LOCUS4751</name>
</gene>
<dbReference type="InterPro" id="IPR011992">
    <property type="entry name" value="EF-hand-dom_pair"/>
</dbReference>
<dbReference type="AlphaFoldDB" id="A0AAD2CLX1"/>
<dbReference type="PANTHER" id="PTHR11575:SF48">
    <property type="entry name" value="5'-NUCLEOTIDASE"/>
    <property type="match status" value="1"/>
</dbReference>
<dbReference type="PROSITE" id="PS50222">
    <property type="entry name" value="EF_HAND_2"/>
    <property type="match status" value="1"/>
</dbReference>
<keyword evidence="6" id="KW-1185">Reference proteome</keyword>
<dbReference type="InterPro" id="IPR006179">
    <property type="entry name" value="5_nucleotidase/apyrase"/>
</dbReference>
<comment type="caution">
    <text evidence="5">The sequence shown here is derived from an EMBL/GenBank/DDBJ whole genome shotgun (WGS) entry which is preliminary data.</text>
</comment>
<dbReference type="Gene3D" id="3.60.21.10">
    <property type="match status" value="1"/>
</dbReference>
<feature type="domain" description="EF-hand" evidence="4">
    <location>
        <begin position="578"/>
        <end position="603"/>
    </location>
</feature>
<evidence type="ECO:0000256" key="1">
    <source>
        <dbReference type="ARBA" id="ARBA00022837"/>
    </source>
</evidence>
<feature type="region of interest" description="Disordered" evidence="2">
    <location>
        <begin position="43"/>
        <end position="65"/>
    </location>
</feature>
<evidence type="ECO:0000313" key="6">
    <source>
        <dbReference type="Proteomes" id="UP001295423"/>
    </source>
</evidence>
<dbReference type="PROSITE" id="PS00018">
    <property type="entry name" value="EF_HAND_1"/>
    <property type="match status" value="2"/>
</dbReference>
<organism evidence="5 6">
    <name type="scientific">Cylindrotheca closterium</name>
    <dbReference type="NCBI Taxonomy" id="2856"/>
    <lineage>
        <taxon>Eukaryota</taxon>
        <taxon>Sar</taxon>
        <taxon>Stramenopiles</taxon>
        <taxon>Ochrophyta</taxon>
        <taxon>Bacillariophyta</taxon>
        <taxon>Bacillariophyceae</taxon>
        <taxon>Bacillariophycidae</taxon>
        <taxon>Bacillariales</taxon>
        <taxon>Bacillariaceae</taxon>
        <taxon>Cylindrotheca</taxon>
    </lineage>
</organism>
<dbReference type="SUPFAM" id="SSF56300">
    <property type="entry name" value="Metallo-dependent phosphatases"/>
    <property type="match status" value="1"/>
</dbReference>
<keyword evidence="1" id="KW-0106">Calcium</keyword>
<dbReference type="Pfam" id="PF00149">
    <property type="entry name" value="Metallophos"/>
    <property type="match status" value="1"/>
</dbReference>
<dbReference type="SUPFAM" id="SSF47473">
    <property type="entry name" value="EF-hand"/>
    <property type="match status" value="1"/>
</dbReference>
<protein>
    <recommendedName>
        <fullName evidence="4">EF-hand domain-containing protein</fullName>
    </recommendedName>
</protein>
<evidence type="ECO:0000313" key="5">
    <source>
        <dbReference type="EMBL" id="CAJ1935426.1"/>
    </source>
</evidence>
<evidence type="ECO:0000256" key="3">
    <source>
        <dbReference type="SAM" id="SignalP"/>
    </source>
</evidence>
<evidence type="ECO:0000259" key="4">
    <source>
        <dbReference type="PROSITE" id="PS50222"/>
    </source>
</evidence>
<dbReference type="Proteomes" id="UP001295423">
    <property type="component" value="Unassembled WGS sequence"/>
</dbReference>
<proteinExistence type="predicted"/>
<dbReference type="EMBL" id="CAKOGP040000469">
    <property type="protein sequence ID" value="CAJ1935426.1"/>
    <property type="molecule type" value="Genomic_DNA"/>
</dbReference>
<feature type="signal peptide" evidence="3">
    <location>
        <begin position="1"/>
        <end position="21"/>
    </location>
</feature>
<dbReference type="GO" id="GO:0016787">
    <property type="term" value="F:hydrolase activity"/>
    <property type="evidence" value="ECO:0007669"/>
    <property type="project" value="InterPro"/>
</dbReference>
<keyword evidence="3" id="KW-0732">Signal</keyword>
<dbReference type="InterPro" id="IPR018247">
    <property type="entry name" value="EF_Hand_1_Ca_BS"/>
</dbReference>
<dbReference type="GO" id="GO:0005509">
    <property type="term" value="F:calcium ion binding"/>
    <property type="evidence" value="ECO:0007669"/>
    <property type="project" value="InterPro"/>
</dbReference>
<reference evidence="5" key="1">
    <citation type="submission" date="2023-08" db="EMBL/GenBank/DDBJ databases">
        <authorList>
            <person name="Audoor S."/>
            <person name="Bilcke G."/>
        </authorList>
    </citation>
    <scope>NUCLEOTIDE SEQUENCE</scope>
</reference>